<gene>
    <name evidence="2" type="ORF">ACFQV2_30285</name>
</gene>
<proteinExistence type="predicted"/>
<keyword evidence="3" id="KW-1185">Reference proteome</keyword>
<evidence type="ECO:0000313" key="2">
    <source>
        <dbReference type="EMBL" id="MFC7617081.1"/>
    </source>
</evidence>
<comment type="caution">
    <text evidence="2">The sequence shown here is derived from an EMBL/GenBank/DDBJ whole genome shotgun (WGS) entry which is preliminary data.</text>
</comment>
<sequence>MTGSPRRRADATTSAVPPRPGGPAVPHGDERVDPVEHVLVGGGVRGLARLGVRQGAHAARASEERVEVGGAVRTDDGPVVGGREHDVDRAAEAEHDPGEHLVRAPGEAGDADQVRLVGEFGLDRVRDERHRGLGQVDVAGDAHPHGPHTTGG</sequence>
<feature type="region of interest" description="Disordered" evidence="1">
    <location>
        <begin position="1"/>
        <end position="32"/>
    </location>
</feature>
<protein>
    <submittedName>
        <fullName evidence="2">Uncharacterized protein</fullName>
    </submittedName>
</protein>
<accession>A0ABW2TUT3</accession>
<name>A0ABW2TUT3_9PSEU</name>
<organism evidence="2 3">
    <name type="scientific">Actinokineospora soli</name>
    <dbReference type="NCBI Taxonomy" id="1048753"/>
    <lineage>
        <taxon>Bacteria</taxon>
        <taxon>Bacillati</taxon>
        <taxon>Actinomycetota</taxon>
        <taxon>Actinomycetes</taxon>
        <taxon>Pseudonocardiales</taxon>
        <taxon>Pseudonocardiaceae</taxon>
        <taxon>Actinokineospora</taxon>
    </lineage>
</organism>
<dbReference type="Proteomes" id="UP001596512">
    <property type="component" value="Unassembled WGS sequence"/>
</dbReference>
<reference evidence="3" key="1">
    <citation type="journal article" date="2019" name="Int. J. Syst. Evol. Microbiol.">
        <title>The Global Catalogue of Microorganisms (GCM) 10K type strain sequencing project: providing services to taxonomists for standard genome sequencing and annotation.</title>
        <authorList>
            <consortium name="The Broad Institute Genomics Platform"/>
            <consortium name="The Broad Institute Genome Sequencing Center for Infectious Disease"/>
            <person name="Wu L."/>
            <person name="Ma J."/>
        </authorList>
    </citation>
    <scope>NUCLEOTIDE SEQUENCE [LARGE SCALE GENOMIC DNA]</scope>
    <source>
        <strain evidence="3">JCM 17695</strain>
    </source>
</reference>
<evidence type="ECO:0000256" key="1">
    <source>
        <dbReference type="SAM" id="MobiDB-lite"/>
    </source>
</evidence>
<feature type="region of interest" description="Disordered" evidence="1">
    <location>
        <begin position="57"/>
        <end position="112"/>
    </location>
</feature>
<feature type="region of interest" description="Disordered" evidence="1">
    <location>
        <begin position="133"/>
        <end position="152"/>
    </location>
</feature>
<feature type="compositionally biased region" description="Basic and acidic residues" evidence="1">
    <location>
        <begin position="82"/>
        <end position="102"/>
    </location>
</feature>
<evidence type="ECO:0000313" key="3">
    <source>
        <dbReference type="Proteomes" id="UP001596512"/>
    </source>
</evidence>
<dbReference type="EMBL" id="JBHTEY010000004">
    <property type="protein sequence ID" value="MFC7617081.1"/>
    <property type="molecule type" value="Genomic_DNA"/>
</dbReference>